<dbReference type="InterPro" id="IPR036465">
    <property type="entry name" value="vWFA_dom_sf"/>
</dbReference>
<keyword evidence="3" id="KW-0732">Signal</keyword>
<feature type="domain" description="VWFA" evidence="5">
    <location>
        <begin position="514"/>
        <end position="691"/>
    </location>
</feature>
<evidence type="ECO:0000256" key="3">
    <source>
        <dbReference type="ARBA" id="ARBA00022729"/>
    </source>
</evidence>
<dbReference type="CDD" id="cd00198">
    <property type="entry name" value="vWFA"/>
    <property type="match status" value="1"/>
</dbReference>
<dbReference type="Gene3D" id="3.30.457.10">
    <property type="entry name" value="Copper amine oxidase-like, N-terminal domain"/>
    <property type="match status" value="1"/>
</dbReference>
<dbReference type="SMART" id="SM00327">
    <property type="entry name" value="VWA"/>
    <property type="match status" value="1"/>
</dbReference>
<proteinExistence type="predicted"/>
<feature type="compositionally biased region" description="Polar residues" evidence="4">
    <location>
        <begin position="227"/>
        <end position="246"/>
    </location>
</feature>
<dbReference type="InterPro" id="IPR002035">
    <property type="entry name" value="VWF_A"/>
</dbReference>
<dbReference type="InterPro" id="IPR056861">
    <property type="entry name" value="HMCN1-like_VWA"/>
</dbReference>
<dbReference type="Pfam" id="PF25106">
    <property type="entry name" value="VWA_4"/>
    <property type="match status" value="1"/>
</dbReference>
<organism evidence="6 7">
    <name type="scientific">Paenibacillus aquistagni</name>
    <dbReference type="NCBI Taxonomy" id="1852522"/>
    <lineage>
        <taxon>Bacteria</taxon>
        <taxon>Bacillati</taxon>
        <taxon>Bacillota</taxon>
        <taxon>Bacilli</taxon>
        <taxon>Bacillales</taxon>
        <taxon>Paenibacillaceae</taxon>
        <taxon>Paenibacillus</taxon>
    </lineage>
</organism>
<name>A0A1X7L4F2_9BACL</name>
<comment type="subcellular location">
    <subcellularLocation>
        <location evidence="1">Secreted</location>
    </subcellularLocation>
</comment>
<dbReference type="EMBL" id="FXAZ01000004">
    <property type="protein sequence ID" value="SMG48595.1"/>
    <property type="molecule type" value="Genomic_DNA"/>
</dbReference>
<dbReference type="InterPro" id="IPR012854">
    <property type="entry name" value="Cu_amine_oxidase-like_N"/>
</dbReference>
<dbReference type="STRING" id="1852522.SAMN06295960_2965"/>
<dbReference type="InterPro" id="IPR052969">
    <property type="entry name" value="Thr-specific_kinase-like"/>
</dbReference>
<feature type="compositionally biased region" description="Basic and acidic residues" evidence="4">
    <location>
        <begin position="479"/>
        <end position="493"/>
    </location>
</feature>
<evidence type="ECO:0000313" key="7">
    <source>
        <dbReference type="Proteomes" id="UP000193834"/>
    </source>
</evidence>
<dbReference type="Pfam" id="PF07833">
    <property type="entry name" value="Cu_amine_oxidN1"/>
    <property type="match status" value="1"/>
</dbReference>
<feature type="region of interest" description="Disordered" evidence="4">
    <location>
        <begin position="479"/>
        <end position="501"/>
    </location>
</feature>
<evidence type="ECO:0000313" key="6">
    <source>
        <dbReference type="EMBL" id="SMG48595.1"/>
    </source>
</evidence>
<reference evidence="6 7" key="1">
    <citation type="submission" date="2017-04" db="EMBL/GenBank/DDBJ databases">
        <authorList>
            <person name="Afonso C.L."/>
            <person name="Miller P.J."/>
            <person name="Scott M.A."/>
            <person name="Spackman E."/>
            <person name="Goraichik I."/>
            <person name="Dimitrov K.M."/>
            <person name="Suarez D.L."/>
            <person name="Swayne D.E."/>
        </authorList>
    </citation>
    <scope>NUCLEOTIDE SEQUENCE [LARGE SCALE GENOMIC DNA]</scope>
    <source>
        <strain evidence="6 7">11</strain>
    </source>
</reference>
<gene>
    <name evidence="6" type="ORF">SAMN06295960_2965</name>
</gene>
<accession>A0A1X7L4F2</accession>
<keyword evidence="7" id="KW-1185">Reference proteome</keyword>
<feature type="region of interest" description="Disordered" evidence="4">
    <location>
        <begin position="227"/>
        <end position="254"/>
    </location>
</feature>
<dbReference type="AlphaFoldDB" id="A0A1X7L4F2"/>
<protein>
    <submittedName>
        <fullName evidence="6">von Willebrand factor type A domain-containing protein</fullName>
    </submittedName>
</protein>
<sequence length="691" mass="76110">MYIYSHYEVELFQFISSWFTYIIHKGAEKMKGRMMVFLLISFLLLFGGTASASERLDHRQGDYLVHYLEDGDGTKQIFSMETGNQLTASNTKIHVFINAQELDSSDYTVDYDNHTIMVHKVPDSGAELSMKYAIAPAFEWEEGVSGTASIGHALSAGDGNSRTFKVTSRYTLNSSKNVSLYIDGNKLRASEFKFDHKTLTVTLSEKRKAPGKQSKIYFYFPKTSVSGTVQSNEETDPKPSTGSDATPTPEPDTGAVVEFNVPSGENFPGTIALTPNYTFTVSTTAEMRKSGFSTYVIIKNASGELVKRIRVDGGRSSTYSLRKLGLPEGGYYFYLKTVTQYGGYAVSIPQFYPVRYEAQQIGVFIEGKQQEYTQPPVNWKGNVLVPLRGIFEALGATVKWEPSTQTITATRGSTTVVLTIGSSTAYVNGKPVKLHAPAQLINGTTMVPIRFISEALGGVVAWEGTSRTVIVFQHEPKIETSAESERTPSKEGSEASGSSPILQHISKEINEASDIVFVIDVTGSMAEVIDYVKETISHFVDSVPAGSNFAILAYRDINYKDAYYPAMEFFNFTNQKNVLKSQLSGLVATGGMDWYESGLEGIQMAVEKMSDSKKAKRIIFITDSPVHEKGSSPSKSRYSLKEISESLKSNKVTLDAIAPKEGPAYKQIIQLVESSNGTLYDINEASVLHIK</sequence>
<dbReference type="SUPFAM" id="SSF53300">
    <property type="entry name" value="vWA-like"/>
    <property type="match status" value="1"/>
</dbReference>
<keyword evidence="2" id="KW-0964">Secreted</keyword>
<dbReference type="Proteomes" id="UP000193834">
    <property type="component" value="Unassembled WGS sequence"/>
</dbReference>
<dbReference type="SUPFAM" id="SSF55383">
    <property type="entry name" value="Copper amine oxidase, domain N"/>
    <property type="match status" value="1"/>
</dbReference>
<dbReference type="Gene3D" id="3.40.50.410">
    <property type="entry name" value="von Willebrand factor, type A domain"/>
    <property type="match status" value="1"/>
</dbReference>
<evidence type="ECO:0000256" key="4">
    <source>
        <dbReference type="SAM" id="MobiDB-lite"/>
    </source>
</evidence>
<dbReference type="InterPro" id="IPR036582">
    <property type="entry name" value="Mao_N_sf"/>
</dbReference>
<evidence type="ECO:0000256" key="1">
    <source>
        <dbReference type="ARBA" id="ARBA00004613"/>
    </source>
</evidence>
<dbReference type="PANTHER" id="PTHR47763">
    <property type="entry name" value="ALPHA-PROTEIN KINASE VWKA"/>
    <property type="match status" value="1"/>
</dbReference>
<dbReference type="PROSITE" id="PS50234">
    <property type="entry name" value="VWFA"/>
    <property type="match status" value="1"/>
</dbReference>
<evidence type="ECO:0000259" key="5">
    <source>
        <dbReference type="PROSITE" id="PS50234"/>
    </source>
</evidence>
<evidence type="ECO:0000256" key="2">
    <source>
        <dbReference type="ARBA" id="ARBA00022525"/>
    </source>
</evidence>